<proteinExistence type="predicted"/>
<reference evidence="1" key="1">
    <citation type="journal article" date="2013" name="PLoS ONE">
        <title>Direct detection of alternative open reading frames translation products in human significantly expands the proteome.</title>
        <authorList>
            <person name="Vanderperre B."/>
            <person name="Lucier J.-F."/>
            <person name="Motard J."/>
            <person name="Tremblay G."/>
            <person name="Vanderperre S."/>
            <person name="Wisztorski M."/>
            <person name="Salzet M."/>
            <person name="Boisvert F.-M."/>
            <person name="Roucou X."/>
        </authorList>
    </citation>
    <scope>NUCLEOTIDE SEQUENCE</scope>
</reference>
<dbReference type="EMBL" id="HF584189">
    <property type="protein sequence ID" value="CCQ43686.1"/>
    <property type="molecule type" value="Genomic_DNA"/>
</dbReference>
<name>L8EAB5_HUMAN</name>
<gene>
    <name evidence="1" type="primary">NSD1</name>
</gene>
<dbReference type="PeptideAtlas" id="L8EAB5"/>
<dbReference type="ChiTaRS" id="NSD1">
    <property type="organism name" value="human"/>
</dbReference>
<accession>L8EAB5</accession>
<sequence>MSFVAPEVVVLRKCLLAAVCMGACACAHTHRGLLYRCKGAALRPARLLAVGSPLLLLSGLCRVSRSVLGGAGGQGQSGSVRM</sequence>
<protein>
    <submittedName>
        <fullName evidence="1">Alternative protein NSD1</fullName>
    </submittedName>
</protein>
<dbReference type="AlphaFoldDB" id="L8EAB5"/>
<dbReference type="OrthoDB" id="422362at2759"/>
<organism evidence="1">
    <name type="scientific">Homo sapiens</name>
    <name type="common">Human</name>
    <dbReference type="NCBI Taxonomy" id="9606"/>
    <lineage>
        <taxon>Eukaryota</taxon>
        <taxon>Metazoa</taxon>
        <taxon>Chordata</taxon>
        <taxon>Craniata</taxon>
        <taxon>Vertebrata</taxon>
        <taxon>Euteleostomi</taxon>
        <taxon>Mammalia</taxon>
        <taxon>Eutheria</taxon>
        <taxon>Euarchontoglires</taxon>
        <taxon>Primates</taxon>
        <taxon>Haplorrhini</taxon>
        <taxon>Catarrhini</taxon>
        <taxon>Hominidae</taxon>
        <taxon>Homo</taxon>
    </lineage>
</organism>
<evidence type="ECO:0000313" key="1">
    <source>
        <dbReference type="EMBL" id="CCQ43686.1"/>
    </source>
</evidence>